<dbReference type="PANTHER" id="PTHR30574">
    <property type="entry name" value="INNER MEMBRANE PROTEIN YEDE"/>
    <property type="match status" value="1"/>
</dbReference>
<keyword evidence="4" id="KW-0997">Cell inner membrane</keyword>
<evidence type="ECO:0000256" key="4">
    <source>
        <dbReference type="ARBA" id="ARBA00022519"/>
    </source>
</evidence>
<evidence type="ECO:0000313" key="11">
    <source>
        <dbReference type="Proteomes" id="UP001165641"/>
    </source>
</evidence>
<evidence type="ECO:0000256" key="2">
    <source>
        <dbReference type="ARBA" id="ARBA00022448"/>
    </source>
</evidence>
<keyword evidence="2" id="KW-0813">Transport</keyword>
<evidence type="ECO:0000256" key="9">
    <source>
        <dbReference type="SAM" id="Phobius"/>
    </source>
</evidence>
<dbReference type="PANTHER" id="PTHR30574:SF1">
    <property type="entry name" value="SULPHUR TRANSPORT DOMAIN-CONTAINING PROTEIN"/>
    <property type="match status" value="1"/>
</dbReference>
<feature type="transmembrane region" description="Helical" evidence="9">
    <location>
        <begin position="83"/>
        <end position="100"/>
    </location>
</feature>
<keyword evidence="7 9" id="KW-0472">Membrane</keyword>
<name>A0ABT4ZAD0_9RHOB</name>
<dbReference type="Proteomes" id="UP001165641">
    <property type="component" value="Unassembled WGS sequence"/>
</dbReference>
<gene>
    <name evidence="10" type="ORF">PAF17_01820</name>
</gene>
<evidence type="ECO:0000256" key="1">
    <source>
        <dbReference type="ARBA" id="ARBA00004429"/>
    </source>
</evidence>
<evidence type="ECO:0000256" key="6">
    <source>
        <dbReference type="ARBA" id="ARBA00022989"/>
    </source>
</evidence>
<feature type="transmembrane region" description="Helical" evidence="9">
    <location>
        <begin position="53"/>
        <end position="71"/>
    </location>
</feature>
<keyword evidence="6 9" id="KW-1133">Transmembrane helix</keyword>
<sequence length="142" mass="14388">MLPVIPTEFTPWASLAGGVLIGVSAVMVMLLFGRVAGIVGITSGAVVGHDRGWRIAFVAGLIAAPLAWFGVSGNFPEQQVSDNPAGMIIAGLLVGIGTSLGSGCTSGHGVCGLARFSPRSLAAVLVFMICAAVTVFLLRHVA</sequence>
<proteinExistence type="inferred from homology"/>
<evidence type="ECO:0000256" key="7">
    <source>
        <dbReference type="ARBA" id="ARBA00023136"/>
    </source>
</evidence>
<dbReference type="InterPro" id="IPR007272">
    <property type="entry name" value="Sulf_transp_TsuA/YedE"/>
</dbReference>
<feature type="transmembrane region" description="Helical" evidence="9">
    <location>
        <begin position="121"/>
        <end position="141"/>
    </location>
</feature>
<comment type="similarity">
    <text evidence="8">Belongs to the TsuA/YedE (TC 9.B.102) family.</text>
</comment>
<evidence type="ECO:0000256" key="8">
    <source>
        <dbReference type="ARBA" id="ARBA00035655"/>
    </source>
</evidence>
<keyword evidence="11" id="KW-1185">Reference proteome</keyword>
<evidence type="ECO:0000256" key="5">
    <source>
        <dbReference type="ARBA" id="ARBA00022692"/>
    </source>
</evidence>
<organism evidence="10 11">
    <name type="scientific">Paracoccus onchidii</name>
    <dbReference type="NCBI Taxonomy" id="3017813"/>
    <lineage>
        <taxon>Bacteria</taxon>
        <taxon>Pseudomonadati</taxon>
        <taxon>Pseudomonadota</taxon>
        <taxon>Alphaproteobacteria</taxon>
        <taxon>Rhodobacterales</taxon>
        <taxon>Paracoccaceae</taxon>
        <taxon>Paracoccus</taxon>
    </lineage>
</organism>
<comment type="caution">
    <text evidence="10">The sequence shown here is derived from an EMBL/GenBank/DDBJ whole genome shotgun (WGS) entry which is preliminary data.</text>
</comment>
<keyword evidence="3" id="KW-1003">Cell membrane</keyword>
<accession>A0ABT4ZAD0</accession>
<reference evidence="10" key="1">
    <citation type="submission" date="2022-12" db="EMBL/GenBank/DDBJ databases">
        <title>Paracoccus onchidii sp. nov., isolated from a marine invertebrate from the South China Sea.</title>
        <authorList>
            <person name="Xu S."/>
            <person name="Liu Z."/>
            <person name="Xu Y."/>
        </authorList>
    </citation>
    <scope>NUCLEOTIDE SEQUENCE</scope>
    <source>
        <strain evidence="10">Z330</strain>
    </source>
</reference>
<protein>
    <submittedName>
        <fullName evidence="10">YeeE/YedE family protein</fullName>
    </submittedName>
</protein>
<comment type="subcellular location">
    <subcellularLocation>
        <location evidence="1">Cell inner membrane</location>
        <topology evidence="1">Multi-pass membrane protein</topology>
    </subcellularLocation>
</comment>
<dbReference type="EMBL" id="JAQBIE010000002">
    <property type="protein sequence ID" value="MDB6176239.1"/>
    <property type="molecule type" value="Genomic_DNA"/>
</dbReference>
<evidence type="ECO:0000256" key="3">
    <source>
        <dbReference type="ARBA" id="ARBA00022475"/>
    </source>
</evidence>
<evidence type="ECO:0000313" key="10">
    <source>
        <dbReference type="EMBL" id="MDB6176239.1"/>
    </source>
</evidence>
<feature type="transmembrane region" description="Helical" evidence="9">
    <location>
        <begin position="12"/>
        <end position="32"/>
    </location>
</feature>
<dbReference type="Pfam" id="PF04143">
    <property type="entry name" value="Sulf_transp"/>
    <property type="match status" value="1"/>
</dbReference>
<keyword evidence="5 9" id="KW-0812">Transmembrane</keyword>
<dbReference type="RefSeq" id="WP_271887374.1">
    <property type="nucleotide sequence ID" value="NZ_JAQBIE010000002.1"/>
</dbReference>